<comment type="caution">
    <text evidence="3">The sequence shown here is derived from an EMBL/GenBank/DDBJ whole genome shotgun (WGS) entry which is preliminary data.</text>
</comment>
<gene>
    <name evidence="3" type="ORF">HNR67_004418</name>
</gene>
<evidence type="ECO:0000256" key="1">
    <source>
        <dbReference type="SAM" id="SignalP"/>
    </source>
</evidence>
<feature type="domain" description="DUF305" evidence="2">
    <location>
        <begin position="43"/>
        <end position="180"/>
    </location>
</feature>
<feature type="signal peptide" evidence="1">
    <location>
        <begin position="1"/>
        <end position="23"/>
    </location>
</feature>
<keyword evidence="1" id="KW-0732">Signal</keyword>
<dbReference type="InterPro" id="IPR012347">
    <property type="entry name" value="Ferritin-like"/>
</dbReference>
<evidence type="ECO:0000313" key="4">
    <source>
        <dbReference type="Proteomes" id="UP000533598"/>
    </source>
</evidence>
<accession>A0A7W7CBY4</accession>
<dbReference type="RefSeq" id="WP_185004149.1">
    <property type="nucleotide sequence ID" value="NZ_BAAAUI010000004.1"/>
</dbReference>
<proteinExistence type="predicted"/>
<name>A0A7W7CBY4_9PSEU</name>
<keyword evidence="4" id="KW-1185">Reference proteome</keyword>
<dbReference type="PROSITE" id="PS51257">
    <property type="entry name" value="PROKAR_LIPOPROTEIN"/>
    <property type="match status" value="1"/>
</dbReference>
<evidence type="ECO:0000313" key="3">
    <source>
        <dbReference type="EMBL" id="MBB4678300.1"/>
    </source>
</evidence>
<feature type="chain" id="PRO_5031479088" evidence="1">
    <location>
        <begin position="24"/>
        <end position="183"/>
    </location>
</feature>
<sequence length="183" mass="19057">MSLARPMLIALLGLGLTGCAQQAASPPPSAPSTAAGVFGPTETAFAELVIATDDQAVKLLDAGAARVVRPALRELAAELGSARRAERETLHELLKQAGVAYVDNHQGHDMPGMPTEPELSALARAADFDAEFIRLLRAHLTESSTVATSAAESITHPATKEVAGRMTGQREVDLARLAQLTGG</sequence>
<dbReference type="AlphaFoldDB" id="A0A7W7CBY4"/>
<organism evidence="3 4">
    <name type="scientific">Crossiella cryophila</name>
    <dbReference type="NCBI Taxonomy" id="43355"/>
    <lineage>
        <taxon>Bacteria</taxon>
        <taxon>Bacillati</taxon>
        <taxon>Actinomycetota</taxon>
        <taxon>Actinomycetes</taxon>
        <taxon>Pseudonocardiales</taxon>
        <taxon>Pseudonocardiaceae</taxon>
        <taxon>Crossiella</taxon>
    </lineage>
</organism>
<dbReference type="Pfam" id="PF03713">
    <property type="entry name" value="DUF305"/>
    <property type="match status" value="1"/>
</dbReference>
<dbReference type="Gene3D" id="1.20.1260.10">
    <property type="match status" value="1"/>
</dbReference>
<evidence type="ECO:0000259" key="2">
    <source>
        <dbReference type="Pfam" id="PF03713"/>
    </source>
</evidence>
<dbReference type="Proteomes" id="UP000533598">
    <property type="component" value="Unassembled WGS sequence"/>
</dbReference>
<dbReference type="InterPro" id="IPR005183">
    <property type="entry name" value="DUF305_CopM-like"/>
</dbReference>
<protein>
    <submittedName>
        <fullName evidence="3">Uncharacterized protein (DUF305 family)</fullName>
    </submittedName>
</protein>
<reference evidence="3 4" key="1">
    <citation type="submission" date="2020-08" db="EMBL/GenBank/DDBJ databases">
        <title>Sequencing the genomes of 1000 actinobacteria strains.</title>
        <authorList>
            <person name="Klenk H.-P."/>
        </authorList>
    </citation>
    <scope>NUCLEOTIDE SEQUENCE [LARGE SCALE GENOMIC DNA]</scope>
    <source>
        <strain evidence="3 4">DSM 44230</strain>
    </source>
</reference>
<dbReference type="EMBL" id="JACHMH010000001">
    <property type="protein sequence ID" value="MBB4678300.1"/>
    <property type="molecule type" value="Genomic_DNA"/>
</dbReference>